<gene>
    <name evidence="1" type="ORF">GJ698_15095</name>
</gene>
<dbReference type="Proteomes" id="UP000439986">
    <property type="component" value="Unassembled WGS sequence"/>
</dbReference>
<dbReference type="EMBL" id="WKJL01000010">
    <property type="protein sequence ID" value="MRW85410.1"/>
    <property type="molecule type" value="Genomic_DNA"/>
</dbReference>
<evidence type="ECO:0000313" key="2">
    <source>
        <dbReference type="Proteomes" id="UP000439986"/>
    </source>
</evidence>
<evidence type="ECO:0000313" key="1">
    <source>
        <dbReference type="EMBL" id="MRW85410.1"/>
    </source>
</evidence>
<dbReference type="InterPro" id="IPR021508">
    <property type="entry name" value="Gp17-like"/>
</dbReference>
<comment type="caution">
    <text evidence="1">The sequence shown here is derived from an EMBL/GenBank/DDBJ whole genome shotgun (WGS) entry which is preliminary data.</text>
</comment>
<reference evidence="1 2" key="1">
    <citation type="submission" date="2019-11" db="EMBL/GenBank/DDBJ databases">
        <title>Novel species isolated from a subtropical stream in China.</title>
        <authorList>
            <person name="Lu H."/>
        </authorList>
    </citation>
    <scope>NUCLEOTIDE SEQUENCE [LARGE SCALE GENOMIC DNA]</scope>
    <source>
        <strain evidence="1 2">FT26W</strain>
    </source>
</reference>
<dbReference type="Pfam" id="PF11367">
    <property type="entry name" value="Tail_completion_gp17"/>
    <property type="match status" value="1"/>
</dbReference>
<proteinExistence type="predicted"/>
<dbReference type="AlphaFoldDB" id="A0A844DC77"/>
<protein>
    <submittedName>
        <fullName evidence="1">DUF3168 domain-containing protein</fullName>
    </submittedName>
</protein>
<name>A0A844DC77_9BURK</name>
<keyword evidence="2" id="KW-1185">Reference proteome</keyword>
<organism evidence="1 2">
    <name type="scientific">Duganella aquatilis</name>
    <dbReference type="NCBI Taxonomy" id="2666082"/>
    <lineage>
        <taxon>Bacteria</taxon>
        <taxon>Pseudomonadati</taxon>
        <taxon>Pseudomonadota</taxon>
        <taxon>Betaproteobacteria</taxon>
        <taxon>Burkholderiales</taxon>
        <taxon>Oxalobacteraceae</taxon>
        <taxon>Telluria group</taxon>
        <taxon>Duganella</taxon>
    </lineage>
</organism>
<accession>A0A844DC77</accession>
<dbReference type="RefSeq" id="WP_154358468.1">
    <property type="nucleotide sequence ID" value="NZ_WKJL01000010.1"/>
</dbReference>
<sequence length="136" mass="14619">MSDTAVIRTVLVADATLTALVPANRIVVGEIQQAETLPAISIETISSSERKRVADLPGAVLMSARTQVTVLAASYADQRRILDAVANAIKGGRRRVAGVLVASIRRDIVGPDLRDGALGLYMQSRDFQVVYYRPQA</sequence>